<dbReference type="RefSeq" id="WP_341440025.1">
    <property type="nucleotide sequence ID" value="NZ_JBBPCN010000001.1"/>
</dbReference>
<accession>A0ABU9CT35</accession>
<proteinExistence type="predicted"/>
<feature type="region of interest" description="Disordered" evidence="1">
    <location>
        <begin position="34"/>
        <end position="56"/>
    </location>
</feature>
<evidence type="ECO:0000256" key="1">
    <source>
        <dbReference type="SAM" id="MobiDB-lite"/>
    </source>
</evidence>
<dbReference type="Pfam" id="PF06348">
    <property type="entry name" value="DUF1059"/>
    <property type="match status" value="1"/>
</dbReference>
<reference evidence="2 3" key="1">
    <citation type="submission" date="2024-03" db="EMBL/GenBank/DDBJ databases">
        <title>Rhodococcus navarretei sp. nov. and Pseudarthrobacter quantumdoti sp. nov., two new species with the ability to biosynthesize Quantum Dots isolated from soil samples at Union Glacier, Antarctica.</title>
        <authorList>
            <person name="Vargas M."/>
        </authorList>
    </citation>
    <scope>NUCLEOTIDE SEQUENCE [LARGE SCALE GENOMIC DNA]</scope>
    <source>
        <strain evidence="2 3">EXRC-4A-4</strain>
    </source>
</reference>
<evidence type="ECO:0000313" key="3">
    <source>
        <dbReference type="Proteomes" id="UP001456513"/>
    </source>
</evidence>
<keyword evidence="3" id="KW-1185">Reference proteome</keyword>
<protein>
    <submittedName>
        <fullName evidence="2">DUF1059 domain-containing protein</fullName>
    </submittedName>
</protein>
<dbReference type="Proteomes" id="UP001456513">
    <property type="component" value="Unassembled WGS sequence"/>
</dbReference>
<sequence>MKTMTCQDLGGPCDLGHRAESADEIIKAQDRHLKDQVHAGDASHVPARDDMKGRWRHPKKSLDWYNNVKKGFADRQADDVR</sequence>
<dbReference type="EMBL" id="JBBPCN010000001">
    <property type="protein sequence ID" value="MEK8069596.1"/>
    <property type="molecule type" value="Genomic_DNA"/>
</dbReference>
<name>A0ABU9CT35_9NOCA</name>
<organism evidence="2 3">
    <name type="scientific">Rhodococcus navarretei</name>
    <dbReference type="NCBI Taxonomy" id="3128981"/>
    <lineage>
        <taxon>Bacteria</taxon>
        <taxon>Bacillati</taxon>
        <taxon>Actinomycetota</taxon>
        <taxon>Actinomycetes</taxon>
        <taxon>Mycobacteriales</taxon>
        <taxon>Nocardiaceae</taxon>
        <taxon>Rhodococcus</taxon>
    </lineage>
</organism>
<evidence type="ECO:0000313" key="2">
    <source>
        <dbReference type="EMBL" id="MEK8069596.1"/>
    </source>
</evidence>
<dbReference type="InterPro" id="IPR009409">
    <property type="entry name" value="DUF1059"/>
</dbReference>
<comment type="caution">
    <text evidence="2">The sequence shown here is derived from an EMBL/GenBank/DDBJ whole genome shotgun (WGS) entry which is preliminary data.</text>
</comment>
<gene>
    <name evidence="2" type="ORF">AABD04_01890</name>
</gene>